<dbReference type="InterPro" id="IPR055342">
    <property type="entry name" value="MreC_beta-barrel_core"/>
</dbReference>
<dbReference type="InterPro" id="IPR042177">
    <property type="entry name" value="Cell/Rod_1"/>
</dbReference>
<name>A0A9D2DEJ8_9BACT</name>
<organism evidence="7 8">
    <name type="scientific">Candidatus Tidjanibacter faecipullorum</name>
    <dbReference type="NCBI Taxonomy" id="2838766"/>
    <lineage>
        <taxon>Bacteria</taxon>
        <taxon>Pseudomonadati</taxon>
        <taxon>Bacteroidota</taxon>
        <taxon>Bacteroidia</taxon>
        <taxon>Bacteroidales</taxon>
        <taxon>Rikenellaceae</taxon>
        <taxon>Tidjanibacter</taxon>
    </lineage>
</organism>
<keyword evidence="5" id="KW-1133">Transmembrane helix</keyword>
<dbReference type="GO" id="GO:0005886">
    <property type="term" value="C:plasma membrane"/>
    <property type="evidence" value="ECO:0007669"/>
    <property type="project" value="TreeGrafter"/>
</dbReference>
<dbReference type="PANTHER" id="PTHR34138">
    <property type="entry name" value="CELL SHAPE-DETERMINING PROTEIN MREC"/>
    <property type="match status" value="1"/>
</dbReference>
<dbReference type="Pfam" id="PF04085">
    <property type="entry name" value="MreC"/>
    <property type="match status" value="1"/>
</dbReference>
<dbReference type="InterPro" id="IPR007221">
    <property type="entry name" value="MreC"/>
</dbReference>
<proteinExistence type="inferred from homology"/>
<evidence type="ECO:0000256" key="3">
    <source>
        <dbReference type="ARBA" id="ARBA00022960"/>
    </source>
</evidence>
<evidence type="ECO:0000313" key="8">
    <source>
        <dbReference type="Proteomes" id="UP000824014"/>
    </source>
</evidence>
<dbReference type="AlphaFoldDB" id="A0A9D2DEJ8"/>
<dbReference type="PANTHER" id="PTHR34138:SF1">
    <property type="entry name" value="CELL SHAPE-DETERMINING PROTEIN MREC"/>
    <property type="match status" value="1"/>
</dbReference>
<feature type="transmembrane region" description="Helical" evidence="5">
    <location>
        <begin position="12"/>
        <end position="29"/>
    </location>
</feature>
<dbReference type="Gene3D" id="2.40.10.340">
    <property type="entry name" value="Rod shape-determining protein MreC, domain 1"/>
    <property type="match status" value="1"/>
</dbReference>
<reference evidence="7" key="2">
    <citation type="submission" date="2021-04" db="EMBL/GenBank/DDBJ databases">
        <authorList>
            <person name="Gilroy R."/>
        </authorList>
    </citation>
    <scope>NUCLEOTIDE SEQUENCE</scope>
    <source>
        <strain evidence="7">ChiHjej11B10-19426</strain>
    </source>
</reference>
<dbReference type="GO" id="GO:0008360">
    <property type="term" value="P:regulation of cell shape"/>
    <property type="evidence" value="ECO:0007669"/>
    <property type="project" value="UniProtKB-KW"/>
</dbReference>
<evidence type="ECO:0000256" key="2">
    <source>
        <dbReference type="ARBA" id="ARBA00013855"/>
    </source>
</evidence>
<keyword evidence="5" id="KW-0812">Transmembrane</keyword>
<keyword evidence="5" id="KW-0472">Membrane</keyword>
<feature type="domain" description="Rod shape-determining protein MreC beta-barrel core" evidence="6">
    <location>
        <begin position="108"/>
        <end position="255"/>
    </location>
</feature>
<dbReference type="EMBL" id="DXCC01000023">
    <property type="protein sequence ID" value="HIZ15605.1"/>
    <property type="molecule type" value="Genomic_DNA"/>
</dbReference>
<dbReference type="InterPro" id="IPR042175">
    <property type="entry name" value="Cell/Rod_MreC_2"/>
</dbReference>
<comment type="caution">
    <text evidence="7">The sequence shown here is derived from an EMBL/GenBank/DDBJ whole genome shotgun (WGS) entry which is preliminary data.</text>
</comment>
<evidence type="ECO:0000256" key="4">
    <source>
        <dbReference type="ARBA" id="ARBA00032089"/>
    </source>
</evidence>
<dbReference type="Proteomes" id="UP000824014">
    <property type="component" value="Unassembled WGS sequence"/>
</dbReference>
<comment type="similarity">
    <text evidence="1">Belongs to the MreC family.</text>
</comment>
<evidence type="ECO:0000256" key="1">
    <source>
        <dbReference type="ARBA" id="ARBA00009369"/>
    </source>
</evidence>
<sequence>MYRLILFFRKYYTVLLFILLEAGAISYYAHATSYSRATLLAATTRATAGLHKLFASTGDYFSLRRDNLRLLEQIARLETQQAARPVADSVTVDSLTAASPYYFTTARIISNSIARQENFFVIDKGSLEGVEENMGVLTPDGAVAGYVRQCSDRYAVCVSVLNRAFTIGGRFLHNEYFGSVGWDGTDARFVTLTDIPRYAEVSVGDTVVSAYSLRFPPDRFIGTVAGVEASEDGTTHLIRLRLGARMTALSHVVLVRFADYDELDELAGPFFSDTANTPKP</sequence>
<evidence type="ECO:0000256" key="5">
    <source>
        <dbReference type="SAM" id="Phobius"/>
    </source>
</evidence>
<accession>A0A9D2DEJ8</accession>
<evidence type="ECO:0000313" key="7">
    <source>
        <dbReference type="EMBL" id="HIZ15605.1"/>
    </source>
</evidence>
<reference evidence="7" key="1">
    <citation type="journal article" date="2021" name="PeerJ">
        <title>Extensive microbial diversity within the chicken gut microbiome revealed by metagenomics and culture.</title>
        <authorList>
            <person name="Gilroy R."/>
            <person name="Ravi A."/>
            <person name="Getino M."/>
            <person name="Pursley I."/>
            <person name="Horton D.L."/>
            <person name="Alikhan N.F."/>
            <person name="Baker D."/>
            <person name="Gharbi K."/>
            <person name="Hall N."/>
            <person name="Watson M."/>
            <person name="Adriaenssens E.M."/>
            <person name="Foster-Nyarko E."/>
            <person name="Jarju S."/>
            <person name="Secka A."/>
            <person name="Antonio M."/>
            <person name="Oren A."/>
            <person name="Chaudhuri R.R."/>
            <person name="La Ragione R."/>
            <person name="Hildebrand F."/>
            <person name="Pallen M.J."/>
        </authorList>
    </citation>
    <scope>NUCLEOTIDE SEQUENCE</scope>
    <source>
        <strain evidence="7">ChiHjej11B10-19426</strain>
    </source>
</reference>
<keyword evidence="3" id="KW-0133">Cell shape</keyword>
<dbReference type="Gene3D" id="2.40.10.350">
    <property type="entry name" value="Rod shape-determining protein MreC, domain 2"/>
    <property type="match status" value="1"/>
</dbReference>
<evidence type="ECO:0000259" key="6">
    <source>
        <dbReference type="Pfam" id="PF04085"/>
    </source>
</evidence>
<protein>
    <recommendedName>
        <fullName evidence="2">Cell shape-determining protein MreC</fullName>
    </recommendedName>
    <alternativeName>
        <fullName evidence="4">Cell shape protein MreC</fullName>
    </alternativeName>
</protein>
<gene>
    <name evidence="7" type="ORF">H9816_06825</name>
</gene>